<proteinExistence type="predicted"/>
<reference evidence="1" key="1">
    <citation type="submission" date="2024-07" db="EMBL/GenBank/DDBJ databases">
        <title>Complete genome sequences of cellulolytic bacteria, Kitasatospora sp. CMC57 and Streptomyces sp. CMC78, isolated from Japanese agricultural soil.</title>
        <authorList>
            <person name="Hashimoto T."/>
            <person name="Ito M."/>
            <person name="Iwamoto M."/>
            <person name="Fukahori D."/>
            <person name="Shoda T."/>
            <person name="Sakoda M."/>
            <person name="Morohoshi T."/>
            <person name="Mitsuboshi M."/>
            <person name="Nishizawa T."/>
        </authorList>
    </citation>
    <scope>NUCLEOTIDE SEQUENCE</scope>
    <source>
        <strain evidence="1">CMC57</strain>
    </source>
</reference>
<evidence type="ECO:0000313" key="1">
    <source>
        <dbReference type="EMBL" id="BFP44125.1"/>
    </source>
</evidence>
<accession>A0AB33JXR1</accession>
<name>A0AB33JXR1_9ACTN</name>
<organism evidence="1">
    <name type="scientific">Kitasatospora sp. CMC57</name>
    <dbReference type="NCBI Taxonomy" id="3231513"/>
    <lineage>
        <taxon>Bacteria</taxon>
        <taxon>Bacillati</taxon>
        <taxon>Actinomycetota</taxon>
        <taxon>Actinomycetes</taxon>
        <taxon>Kitasatosporales</taxon>
        <taxon>Streptomycetaceae</taxon>
        <taxon>Kitasatospora</taxon>
    </lineage>
</organism>
<evidence type="ECO:0008006" key="2">
    <source>
        <dbReference type="Google" id="ProtNLM"/>
    </source>
</evidence>
<dbReference type="AlphaFoldDB" id="A0AB33JXR1"/>
<dbReference type="EMBL" id="AP035881">
    <property type="protein sequence ID" value="BFP44125.1"/>
    <property type="molecule type" value="Genomic_DNA"/>
</dbReference>
<sequence length="46" mass="4978">MPCLAEKTVKDRVSRLLAKPGFERILQAAVIAAQADEAGKHPGRPH</sequence>
<gene>
    <name evidence="1" type="ORF">KCMC57_04930</name>
</gene>
<protein>
    <recommendedName>
        <fullName evidence="2">HTH luxR-type domain-containing protein</fullName>
    </recommendedName>
</protein>